<sequence>MIIVNTATTAPPSTAQSWFGGPSSHTAVHNPYQDHPQHQQSFLLGSPRRLLTTLTVIVLSALMITATLRQEGVEPAPESIAHWISNNHQAWSSYHDPSARQGKLRRKPPTFTLPSSLSQFWSKTTMMGAADYVVQHMGYRPEKKKTNQPARAQQKRQAASERGVLQRSYHGPLSSNINNNTNAQTEQ</sequence>
<name>A0A7S2Y2Z3_9STRA</name>
<dbReference type="AlphaFoldDB" id="A0A7S2Y2Z3"/>
<reference evidence="2" key="1">
    <citation type="submission" date="2021-01" db="EMBL/GenBank/DDBJ databases">
        <authorList>
            <person name="Corre E."/>
            <person name="Pelletier E."/>
            <person name="Niang G."/>
            <person name="Scheremetjew M."/>
            <person name="Finn R."/>
            <person name="Kale V."/>
            <person name="Holt S."/>
            <person name="Cochrane G."/>
            <person name="Meng A."/>
            <person name="Brown T."/>
            <person name="Cohen L."/>
        </authorList>
    </citation>
    <scope>NUCLEOTIDE SEQUENCE</scope>
    <source>
        <strain evidence="2">CCMP125</strain>
    </source>
</reference>
<evidence type="ECO:0000256" key="1">
    <source>
        <dbReference type="SAM" id="MobiDB-lite"/>
    </source>
</evidence>
<feature type="region of interest" description="Disordered" evidence="1">
    <location>
        <begin position="141"/>
        <end position="187"/>
    </location>
</feature>
<accession>A0A7S2Y2Z3</accession>
<gene>
    <name evidence="2" type="ORF">APAL1065_LOCUS1714</name>
</gene>
<protein>
    <submittedName>
        <fullName evidence="2">Uncharacterized protein</fullName>
    </submittedName>
</protein>
<feature type="compositionally biased region" description="Polar residues" evidence="1">
    <location>
        <begin position="173"/>
        <end position="187"/>
    </location>
</feature>
<proteinExistence type="predicted"/>
<feature type="compositionally biased region" description="Low complexity" evidence="1">
    <location>
        <begin position="148"/>
        <end position="157"/>
    </location>
</feature>
<evidence type="ECO:0000313" key="2">
    <source>
        <dbReference type="EMBL" id="CAD9943061.1"/>
    </source>
</evidence>
<dbReference type="EMBL" id="HBHT01002560">
    <property type="protein sequence ID" value="CAD9943061.1"/>
    <property type="molecule type" value="Transcribed_RNA"/>
</dbReference>
<organism evidence="2">
    <name type="scientific">Entomoneis paludosa</name>
    <dbReference type="NCBI Taxonomy" id="265537"/>
    <lineage>
        <taxon>Eukaryota</taxon>
        <taxon>Sar</taxon>
        <taxon>Stramenopiles</taxon>
        <taxon>Ochrophyta</taxon>
        <taxon>Bacillariophyta</taxon>
        <taxon>Bacillariophyceae</taxon>
        <taxon>Bacillariophycidae</taxon>
        <taxon>Entomoneidaceae</taxon>
        <taxon>Entomoneis</taxon>
    </lineage>
</organism>